<sequence>MENSSSFDRVRIAVRERPIAEEDILGVKLHVRQSEGKLFAYSPDATEGLMYDCDYFFPCSAKQEELYHAIGLEMIDLVAQGLSSNVVVMGFAVTGKTHTLFGDNESVGLIYDTVGGLYQRLGAVAGEFETDIVLRYWEMNRDSVEDNLLDEDGSERAYTVTRDTFDRLVIPNLMAVRVPTFEDFLEQLERGNRNRVRRTKQRQSRWHGFLQLMVSTTPKVDSGKTVIRSMTFVHLKGTDCLGLKGVAGDQLKEGCGINVSVTLLRAAVIHSINYREKRRSRATTPEGHHDLICSSQSFFMECKFSRLMSQFISGLEASFVVGCTNPLQFKESIDTLENLQYFRRLRCALKAIVVVSERGLLLKELRRQEELLGAEAVAELYGSDANGCPLNEAEEKLLQIYRKLHGFDPRRGAVKSPAVDPEAAIIERCKTRAQRLHGKVDTHGMRKRIFLTPRKTESYEGQWEDGKFGGFGELLKKLSKYRGEFRNGLREGEGTLWLRKDVKSPWVRVYRGEWLAGKRDGVGISWEENGDVYEGGWSGGKRDGFGRLFFANGDIYKGEFRDDQHYGRGILRLTSGDWYDGYWALGLREGPGLWCYTQKQQYFVGEWSKGICKCGTMLDMPDKTTNENSRFIPRLGLLRCDEVLELEQLKLRDRRAQEYPEMNVEWRTPLVSAPLGALSKNVDSTSGGGDDLDAGNSSRDGEESVGTNVAEGWGLDVE</sequence>
<dbReference type="GeneID" id="92382417"/>
<comment type="caution">
    <text evidence="9">The sequence shown here is derived from an EMBL/GenBank/DDBJ whole genome shotgun (WGS) entry which is preliminary data.</text>
</comment>
<comment type="similarity">
    <text evidence="6">Belongs to the TRAFAC class myosin-kinesin ATPase superfamily. Kinesin family.</text>
</comment>
<dbReference type="InterPro" id="IPR052472">
    <property type="entry name" value="MORN3"/>
</dbReference>
<dbReference type="GO" id="GO:0007018">
    <property type="term" value="P:microtubule-based movement"/>
    <property type="evidence" value="ECO:0007669"/>
    <property type="project" value="InterPro"/>
</dbReference>
<organism evidence="9 10">
    <name type="scientific">Trypanosoma equiperdum</name>
    <dbReference type="NCBI Taxonomy" id="5694"/>
    <lineage>
        <taxon>Eukaryota</taxon>
        <taxon>Discoba</taxon>
        <taxon>Euglenozoa</taxon>
        <taxon>Kinetoplastea</taxon>
        <taxon>Metakinetoplastina</taxon>
        <taxon>Trypanosomatida</taxon>
        <taxon>Trypanosomatidae</taxon>
        <taxon>Trypanosoma</taxon>
    </lineage>
</organism>
<name>A0A1G4I7P3_TRYEQ</name>
<protein>
    <recommendedName>
        <fullName evidence="4">MORN repeat-containing protein 3</fullName>
    </recommendedName>
</protein>
<dbReference type="GO" id="GO:0003777">
    <property type="term" value="F:microtubule motor activity"/>
    <property type="evidence" value="ECO:0007669"/>
    <property type="project" value="InterPro"/>
</dbReference>
<dbReference type="Gene3D" id="3.40.850.10">
    <property type="entry name" value="Kinesin motor domain"/>
    <property type="match status" value="1"/>
</dbReference>
<dbReference type="VEuPathDB" id="TriTrypDB:TEOVI_000848300"/>
<dbReference type="AlphaFoldDB" id="A0A1G4I7P3"/>
<feature type="domain" description="Kinesin motor" evidence="8">
    <location>
        <begin position="9"/>
        <end position="260"/>
    </location>
</feature>
<dbReference type="Proteomes" id="UP000195570">
    <property type="component" value="Unassembled WGS sequence"/>
</dbReference>
<evidence type="ECO:0000256" key="3">
    <source>
        <dbReference type="ARBA" id="ARBA00023329"/>
    </source>
</evidence>
<feature type="region of interest" description="Disordered" evidence="7">
    <location>
        <begin position="678"/>
        <end position="718"/>
    </location>
</feature>
<evidence type="ECO:0000259" key="8">
    <source>
        <dbReference type="PROSITE" id="PS50067"/>
    </source>
</evidence>
<dbReference type="SMART" id="SM00129">
    <property type="entry name" value="KISc"/>
    <property type="match status" value="1"/>
</dbReference>
<evidence type="ECO:0000256" key="6">
    <source>
        <dbReference type="PROSITE-ProRule" id="PRU00283"/>
    </source>
</evidence>
<keyword evidence="6" id="KW-0067">ATP-binding</keyword>
<dbReference type="EMBL" id="CZPT02000828">
    <property type="protein sequence ID" value="SCU67879.1"/>
    <property type="molecule type" value="Genomic_DNA"/>
</dbReference>
<dbReference type="SUPFAM" id="SSF82185">
    <property type="entry name" value="Histone H3 K4-specific methyltransferase SET7/9 N-terminal domain"/>
    <property type="match status" value="2"/>
</dbReference>
<dbReference type="InterPro" id="IPR001752">
    <property type="entry name" value="Kinesin_motor_dom"/>
</dbReference>
<feature type="binding site" evidence="6">
    <location>
        <begin position="90"/>
        <end position="97"/>
    </location>
    <ligand>
        <name>ATP</name>
        <dbReference type="ChEBI" id="CHEBI:30616"/>
    </ligand>
</feature>
<dbReference type="Pfam" id="PF02493">
    <property type="entry name" value="MORN"/>
    <property type="match status" value="6"/>
</dbReference>
<evidence type="ECO:0000313" key="10">
    <source>
        <dbReference type="Proteomes" id="UP000195570"/>
    </source>
</evidence>
<dbReference type="PANTHER" id="PTHR46511">
    <property type="entry name" value="MORN REPEAT-CONTAINING PROTEIN 3"/>
    <property type="match status" value="1"/>
</dbReference>
<comment type="function">
    <text evidence="5">Assembles a suppression complex (suppresome) by tethering SIRT1 and MDM2 to regulate composite modifications of p53/TP53. Confers both deacetylation-mediated functional inactivation, by SIRT1, and ubiquitination-dependent degradation, by MDM2, of p53/TP53, promoting a proliferative and cell survival behaviors. May play a role in the regulation of spermatogenesis.</text>
</comment>
<dbReference type="Pfam" id="PF00225">
    <property type="entry name" value="Kinesin"/>
    <property type="match status" value="1"/>
</dbReference>
<dbReference type="GO" id="GO:0005524">
    <property type="term" value="F:ATP binding"/>
    <property type="evidence" value="ECO:0007669"/>
    <property type="project" value="UniProtKB-UniRule"/>
</dbReference>
<keyword evidence="3" id="KW-0968">Cytoplasmic vesicle</keyword>
<keyword evidence="6" id="KW-0505">Motor protein</keyword>
<dbReference type="InterPro" id="IPR003409">
    <property type="entry name" value="MORN"/>
</dbReference>
<dbReference type="PROSITE" id="PS50067">
    <property type="entry name" value="KINESIN_MOTOR_2"/>
    <property type="match status" value="1"/>
</dbReference>
<accession>A0A1G4I7P3</accession>
<dbReference type="SMART" id="SM00698">
    <property type="entry name" value="MORN"/>
    <property type="match status" value="5"/>
</dbReference>
<evidence type="ECO:0000256" key="2">
    <source>
        <dbReference type="ARBA" id="ARBA00022737"/>
    </source>
</evidence>
<reference evidence="9" key="1">
    <citation type="submission" date="2016-09" db="EMBL/GenBank/DDBJ databases">
        <authorList>
            <person name="Hebert L."/>
            <person name="Moumen B."/>
        </authorList>
    </citation>
    <scope>NUCLEOTIDE SEQUENCE [LARGE SCALE GENOMIC DNA]</scope>
    <source>
        <strain evidence="9">OVI</strain>
    </source>
</reference>
<dbReference type="InterPro" id="IPR036961">
    <property type="entry name" value="Kinesin_motor_dom_sf"/>
</dbReference>
<keyword evidence="6" id="KW-0547">Nucleotide-binding</keyword>
<dbReference type="InterPro" id="IPR027417">
    <property type="entry name" value="P-loop_NTPase"/>
</dbReference>
<dbReference type="GO" id="GO:0008017">
    <property type="term" value="F:microtubule binding"/>
    <property type="evidence" value="ECO:0007669"/>
    <property type="project" value="InterPro"/>
</dbReference>
<dbReference type="SUPFAM" id="SSF52540">
    <property type="entry name" value="P-loop containing nucleoside triphosphate hydrolases"/>
    <property type="match status" value="1"/>
</dbReference>
<dbReference type="GO" id="GO:0001669">
    <property type="term" value="C:acrosomal vesicle"/>
    <property type="evidence" value="ECO:0007669"/>
    <property type="project" value="UniProtKB-SubCell"/>
</dbReference>
<evidence type="ECO:0000256" key="5">
    <source>
        <dbReference type="ARBA" id="ARBA00045851"/>
    </source>
</evidence>
<proteinExistence type="inferred from homology"/>
<dbReference type="Gene3D" id="2.20.110.10">
    <property type="entry name" value="Histone H3 K4-specific methyltransferase SET7/9 N-terminal domain"/>
    <property type="match status" value="2"/>
</dbReference>
<evidence type="ECO:0000256" key="7">
    <source>
        <dbReference type="SAM" id="MobiDB-lite"/>
    </source>
</evidence>
<evidence type="ECO:0000313" key="9">
    <source>
        <dbReference type="EMBL" id="SCU67879.1"/>
    </source>
</evidence>
<keyword evidence="10" id="KW-1185">Reference proteome</keyword>
<evidence type="ECO:0000256" key="4">
    <source>
        <dbReference type="ARBA" id="ARBA00039854"/>
    </source>
</evidence>
<dbReference type="RefSeq" id="XP_067079143.1">
    <property type="nucleotide sequence ID" value="XM_067223042.1"/>
</dbReference>
<gene>
    <name evidence="9" type="ORF">TEOVI_000848300</name>
</gene>
<keyword evidence="2" id="KW-0677">Repeat</keyword>
<dbReference type="PANTHER" id="PTHR46511:SF1">
    <property type="entry name" value="MORN REPEAT-CONTAINING PROTEIN 3"/>
    <property type="match status" value="1"/>
</dbReference>
<comment type="subcellular location">
    <subcellularLocation>
        <location evidence="1">Cytoplasmic vesicle</location>
        <location evidence="1">Secretory vesicle</location>
        <location evidence="1">Acrosome</location>
    </subcellularLocation>
</comment>
<evidence type="ECO:0000256" key="1">
    <source>
        <dbReference type="ARBA" id="ARBA00004218"/>
    </source>
</evidence>